<accession>A0A1S1VAH1</accession>
<evidence type="ECO:0000256" key="11">
    <source>
        <dbReference type="RuleBase" id="RU000587"/>
    </source>
</evidence>
<dbReference type="OrthoDB" id="9760804at2"/>
<comment type="caution">
    <text evidence="12">The sequence shown here is derived from an EMBL/GenBank/DDBJ whole genome shotgun (WGS) entry which is preliminary data.</text>
</comment>
<evidence type="ECO:0000256" key="6">
    <source>
        <dbReference type="ARBA" id="ARBA00022679"/>
    </source>
</evidence>
<keyword evidence="7 10" id="KW-0663">Pyridoxal phosphate</keyword>
<evidence type="ECO:0000256" key="2">
    <source>
        <dbReference type="ARBA" id="ARBA00001933"/>
    </source>
</evidence>
<comment type="catalytic activity">
    <reaction evidence="1 11">
        <text>[(1-&gt;4)-alpha-D-glucosyl](n) + phosphate = [(1-&gt;4)-alpha-D-glucosyl](n-1) + alpha-D-glucose 1-phosphate</text>
        <dbReference type="Rhea" id="RHEA:41732"/>
        <dbReference type="Rhea" id="RHEA-COMP:9584"/>
        <dbReference type="Rhea" id="RHEA-COMP:9586"/>
        <dbReference type="ChEBI" id="CHEBI:15444"/>
        <dbReference type="ChEBI" id="CHEBI:43474"/>
        <dbReference type="ChEBI" id="CHEBI:58601"/>
        <dbReference type="EC" id="2.4.1.1"/>
    </reaction>
</comment>
<dbReference type="EC" id="2.4.1.1" evidence="11"/>
<evidence type="ECO:0000256" key="9">
    <source>
        <dbReference type="ARBA" id="ARBA00025174"/>
    </source>
</evidence>
<keyword evidence="8 11" id="KW-0119">Carbohydrate metabolism</keyword>
<name>A0A1S1VAH1_9FIRM</name>
<keyword evidence="4" id="KW-0021">Allosteric enzyme</keyword>
<comment type="function">
    <text evidence="9">Phosphorylase is an important allosteric enzyme in carbohydrate metabolism. Enzymes from different sources differ in their regulatory mechanisms and in their natural substrates. However, all known phosphorylases share catalytic and structural properties.</text>
</comment>
<evidence type="ECO:0000256" key="4">
    <source>
        <dbReference type="ARBA" id="ARBA00022533"/>
    </source>
</evidence>
<dbReference type="Gene3D" id="3.40.50.2000">
    <property type="entry name" value="Glycogen Phosphorylase B"/>
    <property type="match status" value="2"/>
</dbReference>
<evidence type="ECO:0000256" key="1">
    <source>
        <dbReference type="ARBA" id="ARBA00001275"/>
    </source>
</evidence>
<dbReference type="SUPFAM" id="SSF53756">
    <property type="entry name" value="UDP-Glycosyltransferase/glycogen phosphorylase"/>
    <property type="match status" value="1"/>
</dbReference>
<dbReference type="FunFam" id="3.40.50.2000:FF:000003">
    <property type="entry name" value="Alpha-1,4 glucan phosphorylase"/>
    <property type="match status" value="1"/>
</dbReference>
<evidence type="ECO:0000313" key="12">
    <source>
        <dbReference type="EMBL" id="OHW63430.1"/>
    </source>
</evidence>
<proteinExistence type="inferred from homology"/>
<evidence type="ECO:0000313" key="13">
    <source>
        <dbReference type="Proteomes" id="UP000180254"/>
    </source>
</evidence>
<evidence type="ECO:0000256" key="10">
    <source>
        <dbReference type="PIRSR" id="PIRSR000460-1"/>
    </source>
</evidence>
<comment type="function">
    <text evidence="11">Allosteric enzyme that catalyzes the rate-limiting step in glycogen catabolism, the phosphorolytic cleavage of glycogen to produce glucose-1-phosphate, and plays a central role in maintaining cellular and organismal glucose homeostasis.</text>
</comment>
<dbReference type="EMBL" id="MKIE01000001">
    <property type="protein sequence ID" value="OHW63430.1"/>
    <property type="molecule type" value="Genomic_DNA"/>
</dbReference>
<comment type="cofactor">
    <cofactor evidence="2 11">
        <name>pyridoxal 5'-phosphate</name>
        <dbReference type="ChEBI" id="CHEBI:597326"/>
    </cofactor>
</comment>
<dbReference type="InterPro" id="IPR000811">
    <property type="entry name" value="Glyco_trans_35"/>
</dbReference>
<gene>
    <name evidence="12" type="primary">glgP</name>
    <name evidence="12" type="ORF">EUAN_02940</name>
</gene>
<dbReference type="AlphaFoldDB" id="A0A1S1VAH1"/>
<dbReference type="NCBIfam" id="TIGR02093">
    <property type="entry name" value="P_ylase"/>
    <property type="match status" value="1"/>
</dbReference>
<evidence type="ECO:0000256" key="8">
    <source>
        <dbReference type="ARBA" id="ARBA00023277"/>
    </source>
</evidence>
<protein>
    <recommendedName>
        <fullName evidence="11">Alpha-1,4 glucan phosphorylase</fullName>
        <ecNumber evidence="11">2.4.1.1</ecNumber>
    </recommendedName>
</protein>
<dbReference type="PROSITE" id="PS00102">
    <property type="entry name" value="PHOSPHORYLASE"/>
    <property type="match status" value="1"/>
</dbReference>
<evidence type="ECO:0000256" key="3">
    <source>
        <dbReference type="ARBA" id="ARBA00006047"/>
    </source>
</evidence>
<dbReference type="PANTHER" id="PTHR11468:SF3">
    <property type="entry name" value="GLYCOGEN PHOSPHORYLASE, LIVER FORM"/>
    <property type="match status" value="1"/>
</dbReference>
<dbReference type="GO" id="GO:0005980">
    <property type="term" value="P:glycogen catabolic process"/>
    <property type="evidence" value="ECO:0007669"/>
    <property type="project" value="TreeGrafter"/>
</dbReference>
<dbReference type="Proteomes" id="UP000180254">
    <property type="component" value="Unassembled WGS sequence"/>
</dbReference>
<dbReference type="InterPro" id="IPR011833">
    <property type="entry name" value="Glycg_phsphrylas"/>
</dbReference>
<comment type="similarity">
    <text evidence="3 11">Belongs to the glycogen phosphorylase family.</text>
</comment>
<keyword evidence="6 11" id="KW-0808">Transferase</keyword>
<sequence>MLIQNKEDVKKLFKDRIETMYGITFENASPVESYTALAGVVRDYIYRNWAKTNRSYDETSQKQAYYFSIEFLSGKQLCTNLLNLGLRDTFKEGLEELGVDLAEVERVEHDLGLGNGGLGRLGSCFLESLASQQFPAHGCTIRYKYGLFKQKIIDNQQVEILDDWLEYGNTWEVRRPNRAVEVKFYGYVDIDDIGSTTIFKHRNYQPVMAVPHDMPVVGYGNDTVNTLRLFSAEPKREIDYTLLSGEEMQKAINYERSVESITEILYPDDSQKEGKELRLKQQYFLVSAGIQTIVNRYKRKGGDLSELGKKVAIHINDTHPALSIPEMMRVLMDEDNFGWDEAWSITREVMSYTNHTILPEAFEKWDIESFRWLLPRIYMIVEEIDRRHKEELRCKYGQDSWKVWEMAIIRDNSINMAHMAIVGSHSVNGVAKVHTEILKNSVMKNFYEYYPDKFNNKTNGITHRSWLLKSNSPLSKAVTETIGDSWIKDPMQLEELVKFKGDSSFKEKVRAAKRENKERLAKIILENNGISVDIDSIFDVQVKRIHEYKRQTLNIFHILDLYYRLKDNPNMDMVPRTFIFGGKAAPGYYMAKRIINLMMSVAEMINNDKSIGGKIKVVGLENYRVSLAERIFPATDISEQISTASKEASGTGNMKFMLNGALTVGTLDGANIEIREAVGDENFFKFGLTVDEVMKYYESGGYAAFDVYNKDFRIKRVMNSLVDNSIPGQGESYKRIYETILYNNDQYFVLKDFDSYIKAQDRAEKAYRDQDRWTEMSIVNTAKSGIFSSDRTVREYADEIWGIKASVLK</sequence>
<evidence type="ECO:0000256" key="5">
    <source>
        <dbReference type="ARBA" id="ARBA00022676"/>
    </source>
</evidence>
<evidence type="ECO:0000256" key="7">
    <source>
        <dbReference type="ARBA" id="ARBA00022898"/>
    </source>
</evidence>
<dbReference type="FunFam" id="3.40.50.2000:FF:000149">
    <property type="entry name" value="Glycogen phosphorylase, muscle form"/>
    <property type="match status" value="1"/>
</dbReference>
<dbReference type="Pfam" id="PF00343">
    <property type="entry name" value="Phosphorylase"/>
    <property type="match status" value="1"/>
</dbReference>
<dbReference type="PANTHER" id="PTHR11468">
    <property type="entry name" value="GLYCOGEN PHOSPHORYLASE"/>
    <property type="match status" value="1"/>
</dbReference>
<feature type="modified residue" description="N6-(pyridoxal phosphate)lysine" evidence="10">
    <location>
        <position position="655"/>
    </location>
</feature>
<organism evidence="12 13">
    <name type="scientific">Andreesenia angusta</name>
    <dbReference type="NCBI Taxonomy" id="39480"/>
    <lineage>
        <taxon>Bacteria</taxon>
        <taxon>Bacillati</taxon>
        <taxon>Bacillota</taxon>
        <taxon>Tissierellia</taxon>
        <taxon>Tissierellales</taxon>
        <taxon>Gottschalkiaceae</taxon>
        <taxon>Andreesenia</taxon>
    </lineage>
</organism>
<dbReference type="CDD" id="cd04300">
    <property type="entry name" value="GT35_Glycogen_Phosphorylase"/>
    <property type="match status" value="1"/>
</dbReference>
<keyword evidence="5 11" id="KW-0328">Glycosyltransferase</keyword>
<dbReference type="STRING" id="39480.EUAN_02940"/>
<reference evidence="12 13" key="1">
    <citation type="submission" date="2016-09" db="EMBL/GenBank/DDBJ databases">
        <title>Genome sequence of Eubacterium angustum.</title>
        <authorList>
            <person name="Poehlein A."/>
            <person name="Daniel R."/>
        </authorList>
    </citation>
    <scope>NUCLEOTIDE SEQUENCE [LARGE SCALE GENOMIC DNA]</scope>
    <source>
        <strain evidence="12 13">DSM 1989</strain>
    </source>
</reference>
<dbReference type="InterPro" id="IPR035090">
    <property type="entry name" value="Pyridoxal_P_attach_site"/>
</dbReference>
<dbReference type="GO" id="GO:0030170">
    <property type="term" value="F:pyridoxal phosphate binding"/>
    <property type="evidence" value="ECO:0007669"/>
    <property type="project" value="InterPro"/>
</dbReference>
<dbReference type="GO" id="GO:0005737">
    <property type="term" value="C:cytoplasm"/>
    <property type="evidence" value="ECO:0007669"/>
    <property type="project" value="TreeGrafter"/>
</dbReference>
<dbReference type="GO" id="GO:0008184">
    <property type="term" value="F:glycogen phosphorylase activity"/>
    <property type="evidence" value="ECO:0007669"/>
    <property type="project" value="InterPro"/>
</dbReference>
<dbReference type="RefSeq" id="WP_071060903.1">
    <property type="nucleotide sequence ID" value="NZ_MKIE01000001.1"/>
</dbReference>
<dbReference type="PIRSF" id="PIRSF000460">
    <property type="entry name" value="Pprylas_GlgP"/>
    <property type="match status" value="1"/>
</dbReference>
<keyword evidence="13" id="KW-1185">Reference proteome</keyword>